<protein>
    <submittedName>
        <fullName evidence="2">Uncharacterized protein</fullName>
    </submittedName>
</protein>
<comment type="caution">
    <text evidence="2">The sequence shown here is derived from an EMBL/GenBank/DDBJ whole genome shotgun (WGS) entry which is preliminary data.</text>
</comment>
<evidence type="ECO:0000256" key="1">
    <source>
        <dbReference type="SAM" id="MobiDB-lite"/>
    </source>
</evidence>
<accession>A0A9J6EVT7</accession>
<evidence type="ECO:0000313" key="3">
    <source>
        <dbReference type="Proteomes" id="UP000821866"/>
    </source>
</evidence>
<dbReference type="Proteomes" id="UP000821866">
    <property type="component" value="Chromosome 10"/>
</dbReference>
<organism evidence="2 3">
    <name type="scientific">Rhipicephalus microplus</name>
    <name type="common">Cattle tick</name>
    <name type="synonym">Boophilus microplus</name>
    <dbReference type="NCBI Taxonomy" id="6941"/>
    <lineage>
        <taxon>Eukaryota</taxon>
        <taxon>Metazoa</taxon>
        <taxon>Ecdysozoa</taxon>
        <taxon>Arthropoda</taxon>
        <taxon>Chelicerata</taxon>
        <taxon>Arachnida</taxon>
        <taxon>Acari</taxon>
        <taxon>Parasitiformes</taxon>
        <taxon>Ixodida</taxon>
        <taxon>Ixodoidea</taxon>
        <taxon>Ixodidae</taxon>
        <taxon>Rhipicephalinae</taxon>
        <taxon>Rhipicephalus</taxon>
        <taxon>Boophilus</taxon>
    </lineage>
</organism>
<dbReference type="EMBL" id="JABSTU010000002">
    <property type="protein sequence ID" value="KAH8038232.1"/>
    <property type="molecule type" value="Genomic_DNA"/>
</dbReference>
<feature type="compositionally biased region" description="Basic residues" evidence="1">
    <location>
        <begin position="61"/>
        <end position="83"/>
    </location>
</feature>
<reference evidence="2" key="2">
    <citation type="submission" date="2021-09" db="EMBL/GenBank/DDBJ databases">
        <authorList>
            <person name="Jia N."/>
            <person name="Wang J."/>
            <person name="Shi W."/>
            <person name="Du L."/>
            <person name="Sun Y."/>
            <person name="Zhan W."/>
            <person name="Jiang J."/>
            <person name="Wang Q."/>
            <person name="Zhang B."/>
            <person name="Ji P."/>
            <person name="Sakyi L.B."/>
            <person name="Cui X."/>
            <person name="Yuan T."/>
            <person name="Jiang B."/>
            <person name="Yang W."/>
            <person name="Lam T.T.-Y."/>
            <person name="Chang Q."/>
            <person name="Ding S."/>
            <person name="Wang X."/>
            <person name="Zhu J."/>
            <person name="Ruan X."/>
            <person name="Zhao L."/>
            <person name="Wei J."/>
            <person name="Que T."/>
            <person name="Du C."/>
            <person name="Cheng J."/>
            <person name="Dai P."/>
            <person name="Han X."/>
            <person name="Huang E."/>
            <person name="Gao Y."/>
            <person name="Liu J."/>
            <person name="Shao H."/>
            <person name="Ye R."/>
            <person name="Li L."/>
            <person name="Wei W."/>
            <person name="Wang X."/>
            <person name="Wang C."/>
            <person name="Huo Q."/>
            <person name="Li W."/>
            <person name="Guo W."/>
            <person name="Chen H."/>
            <person name="Chen S."/>
            <person name="Zhou L."/>
            <person name="Zhou L."/>
            <person name="Ni X."/>
            <person name="Tian J."/>
            <person name="Zhou Y."/>
            <person name="Sheng Y."/>
            <person name="Liu T."/>
            <person name="Pan Y."/>
            <person name="Xia L."/>
            <person name="Li J."/>
            <person name="Zhao F."/>
            <person name="Cao W."/>
        </authorList>
    </citation>
    <scope>NUCLEOTIDE SEQUENCE</scope>
    <source>
        <strain evidence="2">Rmic-2018</strain>
        <tissue evidence="2">Larvae</tissue>
    </source>
</reference>
<feature type="region of interest" description="Disordered" evidence="1">
    <location>
        <begin position="43"/>
        <end position="105"/>
    </location>
</feature>
<name>A0A9J6EVT7_RHIMP</name>
<keyword evidence="3" id="KW-1185">Reference proteome</keyword>
<dbReference type="AlphaFoldDB" id="A0A9J6EVT7"/>
<proteinExistence type="predicted"/>
<evidence type="ECO:0000313" key="2">
    <source>
        <dbReference type="EMBL" id="KAH8038232.1"/>
    </source>
</evidence>
<reference evidence="2" key="1">
    <citation type="journal article" date="2020" name="Cell">
        <title>Large-Scale Comparative Analyses of Tick Genomes Elucidate Their Genetic Diversity and Vector Capacities.</title>
        <authorList>
            <consortium name="Tick Genome and Microbiome Consortium (TIGMIC)"/>
            <person name="Jia N."/>
            <person name="Wang J."/>
            <person name="Shi W."/>
            <person name="Du L."/>
            <person name="Sun Y."/>
            <person name="Zhan W."/>
            <person name="Jiang J.F."/>
            <person name="Wang Q."/>
            <person name="Zhang B."/>
            <person name="Ji P."/>
            <person name="Bell-Sakyi L."/>
            <person name="Cui X.M."/>
            <person name="Yuan T.T."/>
            <person name="Jiang B.G."/>
            <person name="Yang W.F."/>
            <person name="Lam T.T."/>
            <person name="Chang Q.C."/>
            <person name="Ding S.J."/>
            <person name="Wang X.J."/>
            <person name="Zhu J.G."/>
            <person name="Ruan X.D."/>
            <person name="Zhao L."/>
            <person name="Wei J.T."/>
            <person name="Ye R.Z."/>
            <person name="Que T.C."/>
            <person name="Du C.H."/>
            <person name="Zhou Y.H."/>
            <person name="Cheng J.X."/>
            <person name="Dai P.F."/>
            <person name="Guo W.B."/>
            <person name="Han X.H."/>
            <person name="Huang E.J."/>
            <person name="Li L.F."/>
            <person name="Wei W."/>
            <person name="Gao Y.C."/>
            <person name="Liu J.Z."/>
            <person name="Shao H.Z."/>
            <person name="Wang X."/>
            <person name="Wang C.C."/>
            <person name="Yang T.C."/>
            <person name="Huo Q.B."/>
            <person name="Li W."/>
            <person name="Chen H.Y."/>
            <person name="Chen S.E."/>
            <person name="Zhou L.G."/>
            <person name="Ni X.B."/>
            <person name="Tian J.H."/>
            <person name="Sheng Y."/>
            <person name="Liu T."/>
            <person name="Pan Y.S."/>
            <person name="Xia L.Y."/>
            <person name="Li J."/>
            <person name="Zhao F."/>
            <person name="Cao W.C."/>
        </authorList>
    </citation>
    <scope>NUCLEOTIDE SEQUENCE</scope>
    <source>
        <strain evidence="2">Rmic-2018</strain>
    </source>
</reference>
<sequence length="211" mass="23610">MCRQRYTIPYVVRRKSERAMAANAEKEQVDNPLNLHSSKLHFTASAPMDDSKPTAASRGSSRSRNRSRSRGRSVSRSRRRSASRSKFVVRSGNQSPLINPESERGISSTWADKVKGLIGNDGQGANYQRTIFRQQMACLGRWCANQAGKGHALRPTCRAIHSGCHGKCWIRGSGLPMNPELSERQNFLCTDGEWHNNAPLQPSRCASRRRS</sequence>
<gene>
    <name evidence="2" type="ORF">HPB51_025052</name>
</gene>